<evidence type="ECO:0000313" key="4">
    <source>
        <dbReference type="Proteomes" id="UP001201844"/>
    </source>
</evidence>
<keyword evidence="4" id="KW-1185">Reference proteome</keyword>
<dbReference type="Gene3D" id="1.50.10.10">
    <property type="match status" value="1"/>
</dbReference>
<comment type="caution">
    <text evidence="3">The sequence shown here is derived from an EMBL/GenBank/DDBJ whole genome shotgun (WGS) entry which is preliminary data.</text>
</comment>
<proteinExistence type="inferred from homology"/>
<geneLocation type="plasmid" evidence="3">
    <name>unnamed</name>
</geneLocation>
<dbReference type="EMBL" id="JAKVIN010000007">
    <property type="protein sequence ID" value="MCJ8150766.1"/>
    <property type="molecule type" value="Genomic_DNA"/>
</dbReference>
<keyword evidence="2" id="KW-0413">Isomerase</keyword>
<dbReference type="InterPro" id="IPR012341">
    <property type="entry name" value="6hp_glycosidase-like_sf"/>
</dbReference>
<evidence type="ECO:0000313" key="3">
    <source>
        <dbReference type="EMBL" id="MCJ8150766.1"/>
    </source>
</evidence>
<dbReference type="Pfam" id="PF07221">
    <property type="entry name" value="GlcNAc_2-epim"/>
    <property type="match status" value="1"/>
</dbReference>
<gene>
    <name evidence="3" type="ORF">MKI86_16575</name>
</gene>
<comment type="similarity">
    <text evidence="1">Belongs to the N-acylglucosamine 2-epimerase family.</text>
</comment>
<dbReference type="InterPro" id="IPR010819">
    <property type="entry name" value="AGE/CE"/>
</dbReference>
<keyword evidence="3" id="KW-0614">Plasmid</keyword>
<evidence type="ECO:0000256" key="2">
    <source>
        <dbReference type="ARBA" id="ARBA00023235"/>
    </source>
</evidence>
<dbReference type="InterPro" id="IPR008928">
    <property type="entry name" value="6-hairpin_glycosidase_sf"/>
</dbReference>
<dbReference type="PANTHER" id="PTHR15108">
    <property type="entry name" value="N-ACYLGLUCOSAMINE-2-EPIMERASE"/>
    <property type="match status" value="1"/>
</dbReference>
<dbReference type="Proteomes" id="UP001201844">
    <property type="component" value="Unassembled WGS sequence"/>
</dbReference>
<dbReference type="RefSeq" id="WP_241602708.1">
    <property type="nucleotide sequence ID" value="NZ_JAKVIN010000007.1"/>
</dbReference>
<evidence type="ECO:0000256" key="1">
    <source>
        <dbReference type="ARBA" id="ARBA00008558"/>
    </source>
</evidence>
<protein>
    <submittedName>
        <fullName evidence="3">AGE family epimerase/isomerase</fullName>
    </submittedName>
</protein>
<name>A0ABT0CQ74_9HYPH</name>
<organism evidence="3 4">
    <name type="scientific">Shinella sedimenti</name>
    <dbReference type="NCBI Taxonomy" id="2919913"/>
    <lineage>
        <taxon>Bacteria</taxon>
        <taxon>Pseudomonadati</taxon>
        <taxon>Pseudomonadota</taxon>
        <taxon>Alphaproteobacteria</taxon>
        <taxon>Hyphomicrobiales</taxon>
        <taxon>Rhizobiaceae</taxon>
        <taxon>Shinella</taxon>
    </lineage>
</organism>
<reference evidence="3 4" key="1">
    <citation type="submission" date="2022-02" db="EMBL/GenBank/DDBJ databases">
        <title>Shinella B3.7 sp. nov., isolated from Sediment (Zhairuo Island).</title>
        <authorList>
            <person name="Chen G."/>
        </authorList>
    </citation>
    <scope>NUCLEOTIDE SEQUENCE [LARGE SCALE GENOMIC DNA]</scope>
    <source>
        <strain evidence="3 4">B3.7</strain>
        <plasmid evidence="3">unnamed</plasmid>
    </source>
</reference>
<accession>A0ABT0CQ74</accession>
<dbReference type="SUPFAM" id="SSF48208">
    <property type="entry name" value="Six-hairpin glycosidases"/>
    <property type="match status" value="1"/>
</dbReference>
<sequence>MSGQLQSSASDGDVPEQVGRAWALLLSHWLTQAADIEHFGFFDTLDAAGRPQLRADKTILVQARMLFTLSHLALITGGETQLVELAKRQAGALAAFRKAAGLYCRAVRRDGTPTGRREDGIARSYDQSFVLLGLVTWNRIAPSVDTETEIEACWSAIGSQLTDATTGLLLEHDGVIDPAAPHAPPRAQNPHMHLYEACLQAFEMTGAAVWLDRASMLRNVALRYFLDEETGSIREWIAPDLADLPGAAGLRREPGHQCEWAWLLRREASFSGNASLDDLAVRLMNFADRHGFAQSGRMRGAALDAVSATGQIQEEAFLLWPQTEAIKVFAQRHAYGDIAAGPRALDLVALVFDRWFSATPFWINRVDSAGLVLWPETLTRLFYHLALALTEGARAGLWAVPRGN</sequence>